<gene>
    <name evidence="2" type="ORF">EDD63_10940</name>
</gene>
<comment type="caution">
    <text evidence="2">The sequence shown here is derived from an EMBL/GenBank/DDBJ whole genome shotgun (WGS) entry which is preliminary data.</text>
</comment>
<evidence type="ECO:0000313" key="3">
    <source>
        <dbReference type="Proteomes" id="UP000294743"/>
    </source>
</evidence>
<evidence type="ECO:0000259" key="1">
    <source>
        <dbReference type="Pfam" id="PF01695"/>
    </source>
</evidence>
<evidence type="ECO:0000313" key="2">
    <source>
        <dbReference type="EMBL" id="TDW21005.1"/>
    </source>
</evidence>
<dbReference type="Proteomes" id="UP000294743">
    <property type="component" value="Unassembled WGS sequence"/>
</dbReference>
<dbReference type="GO" id="GO:0005524">
    <property type="term" value="F:ATP binding"/>
    <property type="evidence" value="ECO:0007669"/>
    <property type="project" value="InterPro"/>
</dbReference>
<dbReference type="OrthoDB" id="61127at2"/>
<dbReference type="EMBL" id="SODD01000009">
    <property type="protein sequence ID" value="TDW21005.1"/>
    <property type="molecule type" value="Genomic_DNA"/>
</dbReference>
<dbReference type="Gene3D" id="3.40.50.300">
    <property type="entry name" value="P-loop containing nucleotide triphosphate hydrolases"/>
    <property type="match status" value="1"/>
</dbReference>
<dbReference type="InterPro" id="IPR027417">
    <property type="entry name" value="P-loop_NTPase"/>
</dbReference>
<dbReference type="Pfam" id="PF01695">
    <property type="entry name" value="IstB_IS21"/>
    <property type="match status" value="1"/>
</dbReference>
<feature type="domain" description="IstB-like ATP-binding" evidence="1">
    <location>
        <begin position="110"/>
        <end position="266"/>
    </location>
</feature>
<protein>
    <submittedName>
        <fullName evidence="2">Primosomal protein DnaI</fullName>
    </submittedName>
</protein>
<sequence length="303" mass="34831">MEKVSFQLKEDELQRKEREFLAQSLIKDERIQRFLATYKVDYEFVLQNAYTLKDYVARLDQCRDCVGLSHCKQPNTGYLLEVSANDGILDYEYVACRYESKIERQTAHQNKLIYNDMSIEQMGYRFTNIDIANESGPYLAVANYVERRSTISDPQGFYLSGLPGVGKTYLMCCFINEMATRGKRCAFVHVPTLIANLKTLMNTPHGYGHVIEKLKKVEVLALDDIAGESASSWSRDDILLPILNERMEAHRLTIFTSNCAMDKLEEFYSLGKKSVNNELGALRISERIKMLAEEKVVKGKNRR</sequence>
<dbReference type="PANTHER" id="PTHR30050:SF8">
    <property type="entry name" value="PRIMOSOMAL PROTEIN DNAI"/>
    <property type="match status" value="1"/>
</dbReference>
<dbReference type="PANTHER" id="PTHR30050">
    <property type="entry name" value="CHROMOSOMAL REPLICATION INITIATOR PROTEIN DNAA"/>
    <property type="match status" value="1"/>
</dbReference>
<keyword evidence="3" id="KW-1185">Reference proteome</keyword>
<dbReference type="AlphaFoldDB" id="A0A4R7ZTK0"/>
<name>A0A4R7ZTK0_9FIRM</name>
<dbReference type="GO" id="GO:0006260">
    <property type="term" value="P:DNA replication"/>
    <property type="evidence" value="ECO:0007669"/>
    <property type="project" value="TreeGrafter"/>
</dbReference>
<accession>A0A4R7ZTK0</accession>
<reference evidence="2 3" key="1">
    <citation type="submission" date="2019-03" db="EMBL/GenBank/DDBJ databases">
        <title>Genomic Encyclopedia of Type Strains, Phase IV (KMG-IV): sequencing the most valuable type-strain genomes for metagenomic binning, comparative biology and taxonomic classification.</title>
        <authorList>
            <person name="Goeker M."/>
        </authorList>
    </citation>
    <scope>NUCLEOTIDE SEQUENCE [LARGE SCALE GENOMIC DNA]</scope>
    <source>
        <strain evidence="2 3">DSM 28867</strain>
    </source>
</reference>
<organism evidence="2 3">
    <name type="scientific">Breznakia blatticola</name>
    <dbReference type="NCBI Taxonomy" id="1754012"/>
    <lineage>
        <taxon>Bacteria</taxon>
        <taxon>Bacillati</taxon>
        <taxon>Bacillota</taxon>
        <taxon>Erysipelotrichia</taxon>
        <taxon>Erysipelotrichales</taxon>
        <taxon>Erysipelotrichaceae</taxon>
        <taxon>Breznakia</taxon>
    </lineage>
</organism>
<dbReference type="InterPro" id="IPR002611">
    <property type="entry name" value="IstB_ATP-bd"/>
</dbReference>
<proteinExistence type="predicted"/>
<dbReference type="SUPFAM" id="SSF52540">
    <property type="entry name" value="P-loop containing nucleoside triphosphate hydrolases"/>
    <property type="match status" value="1"/>
</dbReference>
<dbReference type="RefSeq" id="WP_134168776.1">
    <property type="nucleotide sequence ID" value="NZ_SODD01000009.1"/>
</dbReference>